<organism evidence="1 2">
    <name type="scientific">Thelohanellus kitauei</name>
    <name type="common">Myxosporean</name>
    <dbReference type="NCBI Taxonomy" id="669202"/>
    <lineage>
        <taxon>Eukaryota</taxon>
        <taxon>Metazoa</taxon>
        <taxon>Cnidaria</taxon>
        <taxon>Myxozoa</taxon>
        <taxon>Myxosporea</taxon>
        <taxon>Bivalvulida</taxon>
        <taxon>Platysporina</taxon>
        <taxon>Myxobolidae</taxon>
        <taxon>Thelohanellus</taxon>
    </lineage>
</organism>
<keyword evidence="2" id="KW-1185">Reference proteome</keyword>
<gene>
    <name evidence="1" type="ORF">RF11_16035</name>
</gene>
<name>A0A0C2MY75_THEKT</name>
<proteinExistence type="predicted"/>
<reference evidence="1 2" key="1">
    <citation type="journal article" date="2014" name="Genome Biol. Evol.">
        <title>The genome of the myxosporean Thelohanellus kitauei shows adaptations to nutrient acquisition within its fish host.</title>
        <authorList>
            <person name="Yang Y."/>
            <person name="Xiong J."/>
            <person name="Zhou Z."/>
            <person name="Huo F."/>
            <person name="Miao W."/>
            <person name="Ran C."/>
            <person name="Liu Y."/>
            <person name="Zhang J."/>
            <person name="Feng J."/>
            <person name="Wang M."/>
            <person name="Wang M."/>
            <person name="Wang L."/>
            <person name="Yao B."/>
        </authorList>
    </citation>
    <scope>NUCLEOTIDE SEQUENCE [LARGE SCALE GENOMIC DNA]</scope>
    <source>
        <strain evidence="1">Wuqing</strain>
    </source>
</reference>
<accession>A0A0C2MY75</accession>
<sequence length="123" mass="14105">MLCMRIHEYLIALELQDYEKVAFVGISVDSQDCTLIKNFTCPDGINMPITNEKNTLKIQPPRSERLKAKRILRSKEGKTAIISDTFYDKSFQSEILLNEGSEKDIELSFIDITVLQDIFSTKL</sequence>
<evidence type="ECO:0000313" key="1">
    <source>
        <dbReference type="EMBL" id="KII66572.1"/>
    </source>
</evidence>
<dbReference type="EMBL" id="JWZT01003512">
    <property type="protein sequence ID" value="KII66572.1"/>
    <property type="molecule type" value="Genomic_DNA"/>
</dbReference>
<evidence type="ECO:0000313" key="2">
    <source>
        <dbReference type="Proteomes" id="UP000031668"/>
    </source>
</evidence>
<dbReference type="Proteomes" id="UP000031668">
    <property type="component" value="Unassembled WGS sequence"/>
</dbReference>
<comment type="caution">
    <text evidence="1">The sequence shown here is derived from an EMBL/GenBank/DDBJ whole genome shotgun (WGS) entry which is preliminary data.</text>
</comment>
<dbReference type="AlphaFoldDB" id="A0A0C2MY75"/>
<protein>
    <submittedName>
        <fullName evidence="1">Uncharacterized protein</fullName>
    </submittedName>
</protein>